<dbReference type="OrthoDB" id="5489750at2"/>
<gene>
    <name evidence="3" type="ORF">NT2_10_00870</name>
</gene>
<name>U2YPP3_9SPHN</name>
<dbReference type="PROSITE" id="PS51257">
    <property type="entry name" value="PROKAR_LIPOPROTEIN"/>
    <property type="match status" value="1"/>
</dbReference>
<accession>U2YPP3</accession>
<sequence>MTRILARLAAPLALGALTLALAACQQNGPGQANVPGSAQDGQPYDGIKADETLRFTGTEPFWGGETKGTVLKYTTPENAEGETITVARFAGRNGISLTGTLEGKAFGMAVTPGECSDGMSDRTYPFTVTLRIGPQGDGELRSGCGWTDSKPFTGPANP</sequence>
<feature type="signal peptide" evidence="2">
    <location>
        <begin position="1"/>
        <end position="22"/>
    </location>
</feature>
<evidence type="ECO:0000256" key="2">
    <source>
        <dbReference type="SAM" id="SignalP"/>
    </source>
</evidence>
<keyword evidence="2" id="KW-0732">Signal</keyword>
<feature type="region of interest" description="Disordered" evidence="1">
    <location>
        <begin position="139"/>
        <end position="158"/>
    </location>
</feature>
<proteinExistence type="predicted"/>
<dbReference type="KEGG" id="ntd:EGO55_07235"/>
<dbReference type="EMBL" id="BASZ01000010">
    <property type="protein sequence ID" value="GAD50642.1"/>
    <property type="molecule type" value="Genomic_DNA"/>
</dbReference>
<organism evidence="3 4">
    <name type="scientific">Caenibius tardaugens NBRC 16725</name>
    <dbReference type="NCBI Taxonomy" id="1219035"/>
    <lineage>
        <taxon>Bacteria</taxon>
        <taxon>Pseudomonadati</taxon>
        <taxon>Pseudomonadota</taxon>
        <taxon>Alphaproteobacteria</taxon>
        <taxon>Sphingomonadales</taxon>
        <taxon>Erythrobacteraceae</taxon>
        <taxon>Caenibius</taxon>
    </lineage>
</organism>
<evidence type="ECO:0000256" key="1">
    <source>
        <dbReference type="SAM" id="MobiDB-lite"/>
    </source>
</evidence>
<evidence type="ECO:0000313" key="4">
    <source>
        <dbReference type="Proteomes" id="UP000016568"/>
    </source>
</evidence>
<comment type="caution">
    <text evidence="3">The sequence shown here is derived from an EMBL/GenBank/DDBJ whole genome shotgun (WGS) entry which is preliminary data.</text>
</comment>
<evidence type="ECO:0008006" key="5">
    <source>
        <dbReference type="Google" id="ProtNLM"/>
    </source>
</evidence>
<dbReference type="AlphaFoldDB" id="U2YPP3"/>
<dbReference type="eggNOG" id="COG3650">
    <property type="taxonomic scope" value="Bacteria"/>
</dbReference>
<dbReference type="RefSeq" id="WP_021691460.1">
    <property type="nucleotide sequence ID" value="NZ_BASZ01000010.1"/>
</dbReference>
<keyword evidence="4" id="KW-1185">Reference proteome</keyword>
<feature type="chain" id="PRO_5030177794" description="Lipoprotein" evidence="2">
    <location>
        <begin position="23"/>
        <end position="158"/>
    </location>
</feature>
<dbReference type="Proteomes" id="UP000016568">
    <property type="component" value="Unassembled WGS sequence"/>
</dbReference>
<evidence type="ECO:0000313" key="3">
    <source>
        <dbReference type="EMBL" id="GAD50642.1"/>
    </source>
</evidence>
<protein>
    <recommendedName>
        <fullName evidence="5">Lipoprotein</fullName>
    </recommendedName>
</protein>
<reference evidence="3 4" key="1">
    <citation type="submission" date="2013-09" db="EMBL/GenBank/DDBJ databases">
        <title>Whole genome shotgun sequence of Novosphingobium tardaugens NBRC 16725.</title>
        <authorList>
            <person name="Isaki S."/>
            <person name="Hosoyama A."/>
            <person name="Tsuchikane K."/>
            <person name="Katsumata H."/>
            <person name="Ando Y."/>
            <person name="Yamazaki S."/>
            <person name="Fujita N."/>
        </authorList>
    </citation>
    <scope>NUCLEOTIDE SEQUENCE [LARGE SCALE GENOMIC DNA]</scope>
    <source>
        <strain evidence="3 4">NBRC 16725</strain>
    </source>
</reference>